<dbReference type="GO" id="GO:0004526">
    <property type="term" value="F:ribonuclease P activity"/>
    <property type="evidence" value="ECO:0007669"/>
    <property type="project" value="UniProtKB-UniRule"/>
</dbReference>
<dbReference type="EMBL" id="JACHWP010000025">
    <property type="protein sequence ID" value="MBB3024063.1"/>
    <property type="molecule type" value="Genomic_DNA"/>
</dbReference>
<name>A0A839QUA7_9MICO</name>
<protein>
    <recommendedName>
        <fullName evidence="6">Ribonuclease P protein component</fullName>
        <ecNumber evidence="6">3.1.26.5</ecNumber>
    </recommendedName>
</protein>
<dbReference type="PANTHER" id="PTHR33992">
    <property type="entry name" value="RIBONUCLEASE P PROTEIN COMPONENT"/>
    <property type="match status" value="1"/>
</dbReference>
<reference evidence="7 8" key="1">
    <citation type="submission" date="2020-08" db="EMBL/GenBank/DDBJ databases">
        <title>Sequencing the genomes of 1000 actinobacteria strains.</title>
        <authorList>
            <person name="Klenk H.-P."/>
        </authorList>
    </citation>
    <scope>NUCLEOTIDE SEQUENCE [LARGE SCALE GENOMIC DNA]</scope>
    <source>
        <strain evidence="7 8">DSM 23040</strain>
    </source>
</reference>
<evidence type="ECO:0000256" key="6">
    <source>
        <dbReference type="NCBIfam" id="TIGR00188"/>
    </source>
</evidence>
<keyword evidence="8" id="KW-1185">Reference proteome</keyword>
<proteinExistence type="predicted"/>
<dbReference type="GO" id="GO:0030677">
    <property type="term" value="C:ribonuclease P complex"/>
    <property type="evidence" value="ECO:0007669"/>
    <property type="project" value="TreeGrafter"/>
</dbReference>
<comment type="caution">
    <text evidence="7">The sequence shown here is derived from an EMBL/GenBank/DDBJ whole genome shotgun (WGS) entry which is preliminary data.</text>
</comment>
<dbReference type="GO" id="GO:0042781">
    <property type="term" value="F:3'-tRNA processing endoribonuclease activity"/>
    <property type="evidence" value="ECO:0007669"/>
    <property type="project" value="TreeGrafter"/>
</dbReference>
<keyword evidence="3" id="KW-0255">Endonuclease</keyword>
<evidence type="ECO:0000256" key="2">
    <source>
        <dbReference type="ARBA" id="ARBA00022722"/>
    </source>
</evidence>
<sequence length="84" mass="9431">MGFVVSKKVGNSVIRHRVTRRLREIMRPRMHLLPPRSTCVVRALPGIQSVQFQDLAAQTESAVAAAVTKLQRRTDGAQRTRRPA</sequence>
<evidence type="ECO:0000313" key="8">
    <source>
        <dbReference type="Proteomes" id="UP000568050"/>
    </source>
</evidence>
<keyword evidence="2" id="KW-0540">Nuclease</keyword>
<dbReference type="PANTHER" id="PTHR33992:SF1">
    <property type="entry name" value="RIBONUCLEASE P PROTEIN COMPONENT"/>
    <property type="match status" value="1"/>
</dbReference>
<dbReference type="InterPro" id="IPR020568">
    <property type="entry name" value="Ribosomal_Su5_D2-typ_SF"/>
</dbReference>
<keyword evidence="5" id="KW-0694">RNA-binding</keyword>
<dbReference type="InterPro" id="IPR014721">
    <property type="entry name" value="Ribsml_uS5_D2-typ_fold_subgr"/>
</dbReference>
<keyword evidence="1" id="KW-0819">tRNA processing</keyword>
<evidence type="ECO:0000256" key="1">
    <source>
        <dbReference type="ARBA" id="ARBA00022694"/>
    </source>
</evidence>
<dbReference type="NCBIfam" id="TIGR00188">
    <property type="entry name" value="rnpA"/>
    <property type="match status" value="1"/>
</dbReference>
<keyword evidence="4" id="KW-0378">Hydrolase</keyword>
<dbReference type="EC" id="3.1.26.5" evidence="6"/>
<dbReference type="AlphaFoldDB" id="A0A839QUA7"/>
<accession>A0A839QUA7</accession>
<dbReference type="InterPro" id="IPR000100">
    <property type="entry name" value="RNase_P"/>
</dbReference>
<dbReference type="SUPFAM" id="SSF54211">
    <property type="entry name" value="Ribosomal protein S5 domain 2-like"/>
    <property type="match status" value="1"/>
</dbReference>
<evidence type="ECO:0000313" key="7">
    <source>
        <dbReference type="EMBL" id="MBB3024063.1"/>
    </source>
</evidence>
<dbReference type="Pfam" id="PF00825">
    <property type="entry name" value="Ribonuclease_P"/>
    <property type="match status" value="1"/>
</dbReference>
<evidence type="ECO:0000256" key="3">
    <source>
        <dbReference type="ARBA" id="ARBA00022759"/>
    </source>
</evidence>
<dbReference type="Proteomes" id="UP000568050">
    <property type="component" value="Unassembled WGS sequence"/>
</dbReference>
<dbReference type="GO" id="GO:0000049">
    <property type="term" value="F:tRNA binding"/>
    <property type="evidence" value="ECO:0007669"/>
    <property type="project" value="InterPro"/>
</dbReference>
<gene>
    <name evidence="7" type="ORF">FHX50_002370</name>
</gene>
<organism evidence="7 8">
    <name type="scientific">Helcobacillus massiliensis</name>
    <dbReference type="NCBI Taxonomy" id="521392"/>
    <lineage>
        <taxon>Bacteria</taxon>
        <taxon>Bacillati</taxon>
        <taxon>Actinomycetota</taxon>
        <taxon>Actinomycetes</taxon>
        <taxon>Micrococcales</taxon>
        <taxon>Dermabacteraceae</taxon>
        <taxon>Helcobacillus</taxon>
    </lineage>
</organism>
<evidence type="ECO:0000256" key="5">
    <source>
        <dbReference type="ARBA" id="ARBA00022884"/>
    </source>
</evidence>
<dbReference type="Gene3D" id="3.30.230.10">
    <property type="match status" value="1"/>
</dbReference>
<evidence type="ECO:0000256" key="4">
    <source>
        <dbReference type="ARBA" id="ARBA00022801"/>
    </source>
</evidence>